<dbReference type="EMBL" id="JWZT01005265">
    <property type="protein sequence ID" value="KII61748.1"/>
    <property type="molecule type" value="Genomic_DNA"/>
</dbReference>
<evidence type="ECO:0000259" key="4">
    <source>
        <dbReference type="Pfam" id="PF00248"/>
    </source>
</evidence>
<dbReference type="Proteomes" id="UP000031668">
    <property type="component" value="Unassembled WGS sequence"/>
</dbReference>
<sequence>MVKLKDYGMIKYVGVSNFTVKKLQWLLEEDEKPDNNQVELHPYLPQNELIKFCRDHRIEVTAHSPLGSSNTGLSIVDTTTYKTPKILFDPLICQIAKSHNVTPAQVLLKWNISRECPVLVKSSDEGRMKENLESLKINLNENDMESISKISVKHRYMRLKKMLPPGMRHDDPFDGE</sequence>
<dbReference type="AlphaFoldDB" id="A0A0C2I935"/>
<dbReference type="PANTHER" id="PTHR43827:SF3">
    <property type="entry name" value="NADP-DEPENDENT OXIDOREDUCTASE DOMAIN-CONTAINING PROTEIN"/>
    <property type="match status" value="1"/>
</dbReference>
<dbReference type="InterPro" id="IPR036812">
    <property type="entry name" value="NAD(P)_OxRdtase_dom_sf"/>
</dbReference>
<evidence type="ECO:0000313" key="6">
    <source>
        <dbReference type="Proteomes" id="UP000031668"/>
    </source>
</evidence>
<dbReference type="PRINTS" id="PR00069">
    <property type="entry name" value="ALDKETRDTASE"/>
</dbReference>
<evidence type="ECO:0000256" key="1">
    <source>
        <dbReference type="ARBA" id="ARBA00007905"/>
    </source>
</evidence>
<dbReference type="OMA" id="NISRECP"/>
<comment type="caution">
    <text evidence="5">The sequence shown here is derived from an EMBL/GenBank/DDBJ whole genome shotgun (WGS) entry which is preliminary data.</text>
</comment>
<protein>
    <submittedName>
        <fullName evidence="5">Aldo-keto reductase family 1 member C4</fullName>
    </submittedName>
</protein>
<proteinExistence type="inferred from homology"/>
<name>A0A0C2I935_THEKT</name>
<reference evidence="5 6" key="1">
    <citation type="journal article" date="2014" name="Genome Biol. Evol.">
        <title>The genome of the myxosporean Thelohanellus kitauei shows adaptations to nutrient acquisition within its fish host.</title>
        <authorList>
            <person name="Yang Y."/>
            <person name="Xiong J."/>
            <person name="Zhou Z."/>
            <person name="Huo F."/>
            <person name="Miao W."/>
            <person name="Ran C."/>
            <person name="Liu Y."/>
            <person name="Zhang J."/>
            <person name="Feng J."/>
            <person name="Wang M."/>
            <person name="Wang M."/>
            <person name="Wang L."/>
            <person name="Yao B."/>
        </authorList>
    </citation>
    <scope>NUCLEOTIDE SEQUENCE [LARGE SCALE GENOMIC DNA]</scope>
    <source>
        <strain evidence="5">Wuqing</strain>
    </source>
</reference>
<feature type="domain" description="NADP-dependent oxidoreductase" evidence="4">
    <location>
        <begin position="2"/>
        <end position="150"/>
    </location>
</feature>
<dbReference type="InterPro" id="IPR018170">
    <property type="entry name" value="Aldo/ket_reductase_CS"/>
</dbReference>
<dbReference type="PANTHER" id="PTHR43827">
    <property type="entry name" value="2,5-DIKETO-D-GLUCONIC ACID REDUCTASE"/>
    <property type="match status" value="1"/>
</dbReference>
<dbReference type="InterPro" id="IPR023210">
    <property type="entry name" value="NADP_OxRdtase_dom"/>
</dbReference>
<dbReference type="SUPFAM" id="SSF51430">
    <property type="entry name" value="NAD(P)-linked oxidoreductase"/>
    <property type="match status" value="1"/>
</dbReference>
<evidence type="ECO:0000313" key="5">
    <source>
        <dbReference type="EMBL" id="KII61748.1"/>
    </source>
</evidence>
<dbReference type="Pfam" id="PF00248">
    <property type="entry name" value="Aldo_ket_red"/>
    <property type="match status" value="1"/>
</dbReference>
<evidence type="ECO:0000256" key="2">
    <source>
        <dbReference type="ARBA" id="ARBA00022857"/>
    </source>
</evidence>
<dbReference type="OrthoDB" id="416253at2759"/>
<gene>
    <name evidence="5" type="ORF">RF11_08848</name>
</gene>
<dbReference type="Gene3D" id="3.20.20.100">
    <property type="entry name" value="NADP-dependent oxidoreductase domain"/>
    <property type="match status" value="1"/>
</dbReference>
<keyword evidence="3" id="KW-0560">Oxidoreductase</keyword>
<dbReference type="PROSITE" id="PS00062">
    <property type="entry name" value="ALDOKETO_REDUCTASE_2"/>
    <property type="match status" value="1"/>
</dbReference>
<dbReference type="InterPro" id="IPR020471">
    <property type="entry name" value="AKR"/>
</dbReference>
<keyword evidence="2" id="KW-0521">NADP</keyword>
<accession>A0A0C2I935</accession>
<organism evidence="5 6">
    <name type="scientific">Thelohanellus kitauei</name>
    <name type="common">Myxosporean</name>
    <dbReference type="NCBI Taxonomy" id="669202"/>
    <lineage>
        <taxon>Eukaryota</taxon>
        <taxon>Metazoa</taxon>
        <taxon>Cnidaria</taxon>
        <taxon>Myxozoa</taxon>
        <taxon>Myxosporea</taxon>
        <taxon>Bivalvulida</taxon>
        <taxon>Platysporina</taxon>
        <taxon>Myxobolidae</taxon>
        <taxon>Thelohanellus</taxon>
    </lineage>
</organism>
<comment type="similarity">
    <text evidence="1">Belongs to the aldo/keto reductase family.</text>
</comment>
<evidence type="ECO:0000256" key="3">
    <source>
        <dbReference type="ARBA" id="ARBA00023002"/>
    </source>
</evidence>
<dbReference type="GO" id="GO:0016616">
    <property type="term" value="F:oxidoreductase activity, acting on the CH-OH group of donors, NAD or NADP as acceptor"/>
    <property type="evidence" value="ECO:0007669"/>
    <property type="project" value="UniProtKB-ARBA"/>
</dbReference>
<keyword evidence="6" id="KW-1185">Reference proteome</keyword>